<proteinExistence type="predicted"/>
<keyword evidence="4" id="KW-1185">Reference proteome</keyword>
<comment type="caution">
    <text evidence="3">The sequence shown here is derived from an EMBL/GenBank/DDBJ whole genome shotgun (WGS) entry which is preliminary data.</text>
</comment>
<dbReference type="SUPFAM" id="SSF46689">
    <property type="entry name" value="Homeodomain-like"/>
    <property type="match status" value="1"/>
</dbReference>
<organism evidence="3 4">
    <name type="scientific">Mycobacterium simulans</name>
    <dbReference type="NCBI Taxonomy" id="627089"/>
    <lineage>
        <taxon>Bacteria</taxon>
        <taxon>Bacillati</taxon>
        <taxon>Actinomycetota</taxon>
        <taxon>Actinomycetes</taxon>
        <taxon>Mycobacteriales</taxon>
        <taxon>Mycobacteriaceae</taxon>
        <taxon>Mycobacterium</taxon>
    </lineage>
</organism>
<dbReference type="InterPro" id="IPR001647">
    <property type="entry name" value="HTH_TetR"/>
</dbReference>
<dbReference type="Proteomes" id="UP000554965">
    <property type="component" value="Unassembled WGS sequence"/>
</dbReference>
<dbReference type="AlphaFoldDB" id="A0A7Z7NAV6"/>
<dbReference type="Gene3D" id="1.10.357.10">
    <property type="entry name" value="Tetracycline Repressor, domain 2"/>
    <property type="match status" value="1"/>
</dbReference>
<dbReference type="RefSeq" id="WP_186243138.1">
    <property type="nucleotide sequence ID" value="NZ_OCTY01000002.1"/>
</dbReference>
<evidence type="ECO:0000259" key="2">
    <source>
        <dbReference type="Pfam" id="PF00440"/>
    </source>
</evidence>
<dbReference type="GO" id="GO:0003677">
    <property type="term" value="F:DNA binding"/>
    <property type="evidence" value="ECO:0007669"/>
    <property type="project" value="UniProtKB-KW"/>
</dbReference>
<dbReference type="EMBL" id="OCTY01000002">
    <property type="protein sequence ID" value="SOJ55253.1"/>
    <property type="molecule type" value="Genomic_DNA"/>
</dbReference>
<evidence type="ECO:0000256" key="1">
    <source>
        <dbReference type="ARBA" id="ARBA00023125"/>
    </source>
</evidence>
<gene>
    <name evidence="3" type="ORF">MSIMFB_02742</name>
</gene>
<feature type="domain" description="HTH tetR-type" evidence="2">
    <location>
        <begin position="18"/>
        <end position="56"/>
    </location>
</feature>
<accession>A0A7Z7NAV6</accession>
<name>A0A7Z7NAV6_9MYCO</name>
<keyword evidence="1" id="KW-0238">DNA-binding</keyword>
<evidence type="ECO:0000313" key="3">
    <source>
        <dbReference type="EMBL" id="SOJ55253.1"/>
    </source>
</evidence>
<reference evidence="3 4" key="1">
    <citation type="submission" date="2017-10" db="EMBL/GenBank/DDBJ databases">
        <authorList>
            <consortium name="Urmite Genomes"/>
        </authorList>
    </citation>
    <scope>NUCLEOTIDE SEQUENCE [LARGE SCALE GENOMIC DNA]</scope>
    <source>
        <strain evidence="3 4">FB-527</strain>
    </source>
</reference>
<sequence>MVTPRLQHPDDVIDCVEALVAKAGLDALTIRTLTKATGFSNGGIYRAFGSRGGLIGRMWIRAECRFLELLKSLVAQADNPVDAVVAAAEASIRYPQLHPISAAVLSRVHREEILSQPMPTEASNQLRALAHELGEIMSRLALDLWHRNDAAALDLIAVCILDLPKWIALQDIGFAPSVVDEYLRGAVRAVLEIGPPALPNRRDEMPTIRQQPEVCRVISELGAAQSVDTFRCRISQLSPSGTNVSR</sequence>
<dbReference type="Pfam" id="PF00440">
    <property type="entry name" value="TetR_N"/>
    <property type="match status" value="1"/>
</dbReference>
<dbReference type="InterPro" id="IPR009057">
    <property type="entry name" value="Homeodomain-like_sf"/>
</dbReference>
<evidence type="ECO:0000313" key="4">
    <source>
        <dbReference type="Proteomes" id="UP000554965"/>
    </source>
</evidence>
<protein>
    <recommendedName>
        <fullName evidence="2">HTH tetR-type domain-containing protein</fullName>
    </recommendedName>
</protein>